<sequence length="461" mass="49423">MAALTTLQFTLIWITVATLTDYYGSASFWPTGFYSNNRDTSPTSSDNSPRVTGIKSVLDRSTWVTSTATINPPYAPPAPSQIPVSPSIGSPSTSVSSPSSYSPPSRYNPPPSSTSYSGNSYPASDWRSYNQYPTRNTYDSNFPSDPLNNQQYTNAMVIDCKYASIYRPSSYGSYSGSSSASVPPLPLLPPPPPPQHSSGSTVTRPSPYPYDGPRYSGYPCFIPPMISSDYSTYPAPYQSLPSASDASPIWSPPPPFPNYQPVQSSQIYPIINPMDSDPSRKSWPDSPYSEQSSQDPSLAQQSASPILKSTRAVAELSGPSGVTGTITFKQIGNKPVSIEGKIMGLASGPHGMHIYEMPFIGGDCVSAGDHYNPQKTEHGGKHDWNRHIGDLGNIHADSDGVANFEFTDLMISLTGGYSIVNRTIGISEKADDLGRGNDLQSKKDGNAGSPIACGIVHLSPV</sequence>
<feature type="domain" description="Superoxide dismutase copper/zinc binding" evidence="3">
    <location>
        <begin position="322"/>
        <end position="456"/>
    </location>
</feature>
<dbReference type="HOGENOM" id="CLU_593567_0_0_1"/>
<dbReference type="CDD" id="cd00305">
    <property type="entry name" value="Cu-Zn_Superoxide_Dismutase"/>
    <property type="match status" value="1"/>
</dbReference>
<feature type="compositionally biased region" description="Pro residues" evidence="1">
    <location>
        <begin position="183"/>
        <end position="195"/>
    </location>
</feature>
<dbReference type="Gene3D" id="2.60.40.200">
    <property type="entry name" value="Superoxide dismutase, copper/zinc binding domain"/>
    <property type="match status" value="1"/>
</dbReference>
<proteinExistence type="predicted"/>
<dbReference type="Proteomes" id="UP000015104">
    <property type="component" value="Unassembled WGS sequence"/>
</dbReference>
<dbReference type="PRINTS" id="PR00068">
    <property type="entry name" value="CUZNDISMTASE"/>
</dbReference>
<dbReference type="Pfam" id="PF00080">
    <property type="entry name" value="Sod_Cu"/>
    <property type="match status" value="1"/>
</dbReference>
<dbReference type="InterPro" id="IPR036423">
    <property type="entry name" value="SOD-like_Cu/Zn_dom_sf"/>
</dbReference>
<accession>T1K3Q8</accession>
<dbReference type="STRING" id="32264.T1K3Q8"/>
<dbReference type="SUPFAM" id="SSF49329">
    <property type="entry name" value="Cu,Zn superoxide dismutase-like"/>
    <property type="match status" value="1"/>
</dbReference>
<evidence type="ECO:0000259" key="3">
    <source>
        <dbReference type="Pfam" id="PF00080"/>
    </source>
</evidence>
<protein>
    <recommendedName>
        <fullName evidence="3">Superoxide dismutase copper/zinc binding domain-containing protein</fullName>
    </recommendedName>
</protein>
<organism evidence="4 5">
    <name type="scientific">Tetranychus urticae</name>
    <name type="common">Two-spotted spider mite</name>
    <dbReference type="NCBI Taxonomy" id="32264"/>
    <lineage>
        <taxon>Eukaryota</taxon>
        <taxon>Metazoa</taxon>
        <taxon>Ecdysozoa</taxon>
        <taxon>Arthropoda</taxon>
        <taxon>Chelicerata</taxon>
        <taxon>Arachnida</taxon>
        <taxon>Acari</taxon>
        <taxon>Acariformes</taxon>
        <taxon>Trombidiformes</taxon>
        <taxon>Prostigmata</taxon>
        <taxon>Eleutherengona</taxon>
        <taxon>Raphignathae</taxon>
        <taxon>Tetranychoidea</taxon>
        <taxon>Tetranychidae</taxon>
        <taxon>Tetranychus</taxon>
    </lineage>
</organism>
<keyword evidence="5" id="KW-1185">Reference proteome</keyword>
<evidence type="ECO:0000256" key="1">
    <source>
        <dbReference type="SAM" id="MobiDB-lite"/>
    </source>
</evidence>
<dbReference type="GO" id="GO:0005507">
    <property type="term" value="F:copper ion binding"/>
    <property type="evidence" value="ECO:0007669"/>
    <property type="project" value="InterPro"/>
</dbReference>
<name>T1K3Q8_TETUR</name>
<feature type="compositionally biased region" description="Polar residues" evidence="1">
    <location>
        <begin position="288"/>
        <end position="304"/>
    </location>
</feature>
<dbReference type="EMBL" id="CAEY01001374">
    <property type="status" value="NOT_ANNOTATED_CDS"/>
    <property type="molecule type" value="Genomic_DNA"/>
</dbReference>
<feature type="region of interest" description="Disordered" evidence="1">
    <location>
        <begin position="72"/>
        <end position="121"/>
    </location>
</feature>
<feature type="region of interest" description="Disordered" evidence="1">
    <location>
        <begin position="180"/>
        <end position="209"/>
    </location>
</feature>
<feature type="signal peptide" evidence="2">
    <location>
        <begin position="1"/>
        <end position="17"/>
    </location>
</feature>
<reference evidence="4" key="2">
    <citation type="submission" date="2015-06" db="UniProtKB">
        <authorList>
            <consortium name="EnsemblMetazoa"/>
        </authorList>
    </citation>
    <scope>IDENTIFICATION</scope>
</reference>
<evidence type="ECO:0000313" key="4">
    <source>
        <dbReference type="EnsemblMetazoa" id="tetur04g09509.1"/>
    </source>
</evidence>
<evidence type="ECO:0000313" key="5">
    <source>
        <dbReference type="Proteomes" id="UP000015104"/>
    </source>
</evidence>
<dbReference type="AlphaFoldDB" id="T1K3Q8"/>
<dbReference type="EnsemblMetazoa" id="tetur04g09509.1">
    <property type="protein sequence ID" value="tetur04g09509.1"/>
    <property type="gene ID" value="tetur04g09509"/>
</dbReference>
<feature type="compositionally biased region" description="Low complexity" evidence="1">
    <location>
        <begin position="81"/>
        <end position="105"/>
    </location>
</feature>
<keyword evidence="2" id="KW-0732">Signal</keyword>
<evidence type="ECO:0000256" key="2">
    <source>
        <dbReference type="SAM" id="SignalP"/>
    </source>
</evidence>
<dbReference type="InterPro" id="IPR001424">
    <property type="entry name" value="SOD_Cu_Zn_dom"/>
</dbReference>
<dbReference type="eggNOG" id="KOG0441">
    <property type="taxonomic scope" value="Eukaryota"/>
</dbReference>
<dbReference type="PANTHER" id="PTHR10003">
    <property type="entry name" value="SUPEROXIDE DISMUTASE CU-ZN -RELATED"/>
    <property type="match status" value="1"/>
</dbReference>
<feature type="region of interest" description="Disordered" evidence="1">
    <location>
        <begin position="269"/>
        <end position="304"/>
    </location>
</feature>
<feature type="chain" id="PRO_5004580937" description="Superoxide dismutase copper/zinc binding domain-containing protein" evidence="2">
    <location>
        <begin position="18"/>
        <end position="461"/>
    </location>
</feature>
<reference evidence="5" key="1">
    <citation type="submission" date="2011-08" db="EMBL/GenBank/DDBJ databases">
        <authorList>
            <person name="Rombauts S."/>
        </authorList>
    </citation>
    <scope>NUCLEOTIDE SEQUENCE</scope>
    <source>
        <strain evidence="5">London</strain>
    </source>
</reference>
<dbReference type="InterPro" id="IPR024134">
    <property type="entry name" value="SOD_Cu/Zn_/chaperone"/>
</dbReference>
<dbReference type="GO" id="GO:0006801">
    <property type="term" value="P:superoxide metabolic process"/>
    <property type="evidence" value="ECO:0007669"/>
    <property type="project" value="InterPro"/>
</dbReference>